<dbReference type="OrthoDB" id="2410195at2759"/>
<evidence type="ECO:0000313" key="3">
    <source>
        <dbReference type="Proteomes" id="UP000701801"/>
    </source>
</evidence>
<dbReference type="Pfam" id="PF08100">
    <property type="entry name" value="Dimerisation"/>
    <property type="match status" value="1"/>
</dbReference>
<comment type="caution">
    <text evidence="2">The sequence shown here is derived from an EMBL/GenBank/DDBJ whole genome shotgun (WGS) entry which is preliminary data.</text>
</comment>
<keyword evidence="3" id="KW-1185">Reference proteome</keyword>
<dbReference type="Gene3D" id="1.10.10.10">
    <property type="entry name" value="Winged helix-like DNA-binding domain superfamily/Winged helix DNA-binding domain"/>
    <property type="match status" value="1"/>
</dbReference>
<protein>
    <recommendedName>
        <fullName evidence="1">O-methyltransferase dimerisation domain-containing protein</fullName>
    </recommendedName>
</protein>
<dbReference type="InterPro" id="IPR012967">
    <property type="entry name" value="COMT_dimerisation"/>
</dbReference>
<dbReference type="EMBL" id="CAJVRM010000307">
    <property type="protein sequence ID" value="CAG8979375.1"/>
    <property type="molecule type" value="Genomic_DNA"/>
</dbReference>
<name>A0A9N9LUK1_9HELO</name>
<proteinExistence type="predicted"/>
<sequence>MTDIESLISQIRDAAKTADLSLRFKLSMQLQSLAHSIATPEQIMQHYGYIFTEQLVARIAAYLDIFTILAQSEGALKVGDIAVKTGADPLLLDRILRHLAATYTINEVGESTFAANDATKLLASPVGWGNLMFGCNILNKAFQELPKLLKEIKTRTLTRLPIPSSTEPMTRSYLSLYSYSKMQKRSGTSSNLWLHSKAPYRGQQ</sequence>
<dbReference type="AlphaFoldDB" id="A0A9N9LUK1"/>
<dbReference type="PANTHER" id="PTHR43712">
    <property type="entry name" value="PUTATIVE (AFU_ORTHOLOGUE AFUA_4G14580)-RELATED"/>
    <property type="match status" value="1"/>
</dbReference>
<dbReference type="InterPro" id="IPR036388">
    <property type="entry name" value="WH-like_DNA-bd_sf"/>
</dbReference>
<dbReference type="InterPro" id="IPR036390">
    <property type="entry name" value="WH_DNA-bd_sf"/>
</dbReference>
<evidence type="ECO:0000313" key="2">
    <source>
        <dbReference type="EMBL" id="CAG8979375.1"/>
    </source>
</evidence>
<evidence type="ECO:0000259" key="1">
    <source>
        <dbReference type="Pfam" id="PF08100"/>
    </source>
</evidence>
<organism evidence="2 3">
    <name type="scientific">Hymenoscyphus albidus</name>
    <dbReference type="NCBI Taxonomy" id="595503"/>
    <lineage>
        <taxon>Eukaryota</taxon>
        <taxon>Fungi</taxon>
        <taxon>Dikarya</taxon>
        <taxon>Ascomycota</taxon>
        <taxon>Pezizomycotina</taxon>
        <taxon>Leotiomycetes</taxon>
        <taxon>Helotiales</taxon>
        <taxon>Helotiaceae</taxon>
        <taxon>Hymenoscyphus</taxon>
    </lineage>
</organism>
<accession>A0A9N9LUK1</accession>
<dbReference type="Proteomes" id="UP000701801">
    <property type="component" value="Unassembled WGS sequence"/>
</dbReference>
<reference evidence="2" key="1">
    <citation type="submission" date="2021-07" db="EMBL/GenBank/DDBJ databases">
        <authorList>
            <person name="Durling M."/>
        </authorList>
    </citation>
    <scope>NUCLEOTIDE SEQUENCE</scope>
</reference>
<feature type="domain" description="O-methyltransferase dimerisation" evidence="1">
    <location>
        <begin position="56"/>
        <end position="122"/>
    </location>
</feature>
<dbReference type="PANTHER" id="PTHR43712:SF18">
    <property type="entry name" value="PUTATIVE (AFU_ORTHOLOGUE AFUA_4G14240)-RELATED"/>
    <property type="match status" value="1"/>
</dbReference>
<dbReference type="GO" id="GO:0046983">
    <property type="term" value="F:protein dimerization activity"/>
    <property type="evidence" value="ECO:0007669"/>
    <property type="project" value="InterPro"/>
</dbReference>
<gene>
    <name evidence="2" type="ORF">HYALB_00002501</name>
</gene>
<dbReference type="SUPFAM" id="SSF46785">
    <property type="entry name" value="Winged helix' DNA-binding domain"/>
    <property type="match status" value="1"/>
</dbReference>